<dbReference type="Proteomes" id="UP000183404">
    <property type="component" value="Unassembled WGS sequence"/>
</dbReference>
<evidence type="ECO:0000313" key="1">
    <source>
        <dbReference type="EMBL" id="SDF83734.1"/>
    </source>
</evidence>
<evidence type="ECO:0000313" key="2">
    <source>
        <dbReference type="Proteomes" id="UP000183404"/>
    </source>
</evidence>
<accession>A0A1I2A956</accession>
<organism evidence="1 2">
    <name type="scientific">Thermoanaerobacter thermohydrosulfuricus</name>
    <name type="common">Clostridium thermohydrosulfuricum</name>
    <dbReference type="NCBI Taxonomy" id="1516"/>
    <lineage>
        <taxon>Bacteria</taxon>
        <taxon>Bacillati</taxon>
        <taxon>Bacillota</taxon>
        <taxon>Clostridia</taxon>
        <taxon>Thermoanaerobacterales</taxon>
        <taxon>Thermoanaerobacteraceae</taxon>
        <taxon>Thermoanaerobacter</taxon>
    </lineage>
</organism>
<dbReference type="RefSeq" id="WP_003868393.1">
    <property type="nucleotide sequence ID" value="NZ_FNBS01000026.1"/>
</dbReference>
<dbReference type="AlphaFoldDB" id="A0A1I2A956"/>
<dbReference type="EMBL" id="FNBS01000026">
    <property type="protein sequence ID" value="SDF83734.1"/>
    <property type="molecule type" value="Genomic_DNA"/>
</dbReference>
<proteinExistence type="predicted"/>
<sequence length="235" mass="27503">MKKVGFARRIKLEWLDKVVEFYKNEKDVKKIKDELDAFLVDQVKSKVNRGKSIDVLISSWVDVPEEFKYLRDKAVVLFDKVSEGEKKFIHWFMLISAFPLFSDISSVIGKLLSIQEEFKLDTVRQRIFEIWGERSTVKFSTDKIISSMVEWGVLSKAQKPGIYKKANTIEIKNKELKLLFLEVYLKSNKKSFISYAEIDKLYVIFPFELSFELGDFYDSPVLNVNKMGDNIVIIR</sequence>
<protein>
    <submittedName>
        <fullName evidence="1">Uncharacterized protein</fullName>
    </submittedName>
</protein>
<name>A0A1I2A956_THETY</name>
<gene>
    <name evidence="1" type="ORF">SAMN04244560_01308</name>
</gene>
<reference evidence="1 2" key="1">
    <citation type="submission" date="2016-10" db="EMBL/GenBank/DDBJ databases">
        <authorList>
            <person name="de Groot N.N."/>
        </authorList>
    </citation>
    <scope>NUCLEOTIDE SEQUENCE [LARGE SCALE GENOMIC DNA]</scope>
    <source>
        <strain evidence="1 2">DSM 569</strain>
    </source>
</reference>